<evidence type="ECO:0000259" key="8">
    <source>
        <dbReference type="PROSITE" id="PS50075"/>
    </source>
</evidence>
<keyword evidence="2" id="KW-0597">Phosphoprotein</keyword>
<keyword evidence="1" id="KW-0596">Phosphopantetheine</keyword>
<dbReference type="Pfam" id="PF02801">
    <property type="entry name" value="Ketoacyl-synt_C"/>
    <property type="match status" value="1"/>
</dbReference>
<dbReference type="PROSITE" id="PS00606">
    <property type="entry name" value="KS3_1"/>
    <property type="match status" value="1"/>
</dbReference>
<dbReference type="InterPro" id="IPR009081">
    <property type="entry name" value="PP-bd_ACP"/>
</dbReference>
<feature type="domain" description="Ketosynthase family 3 (KS3)" evidence="9">
    <location>
        <begin position="23"/>
        <end position="439"/>
    </location>
</feature>
<evidence type="ECO:0000259" key="9">
    <source>
        <dbReference type="PROSITE" id="PS52004"/>
    </source>
</evidence>
<dbReference type="EMBL" id="JBHSYM010000003">
    <property type="protein sequence ID" value="MFC7010356.1"/>
    <property type="molecule type" value="Genomic_DNA"/>
</dbReference>
<dbReference type="Gene3D" id="3.30.70.3290">
    <property type="match status" value="1"/>
</dbReference>
<dbReference type="InterPro" id="IPR001227">
    <property type="entry name" value="Ac_transferase_dom_sf"/>
</dbReference>
<dbReference type="Gene3D" id="3.40.50.1820">
    <property type="entry name" value="alpha/beta hydrolase"/>
    <property type="match status" value="1"/>
</dbReference>
<name>A0ABW2DRC3_9ACTN</name>
<organism evidence="10 11">
    <name type="scientific">Streptomyces viridiviolaceus</name>
    <dbReference type="NCBI Taxonomy" id="68282"/>
    <lineage>
        <taxon>Bacteria</taxon>
        <taxon>Bacillati</taxon>
        <taxon>Actinomycetota</taxon>
        <taxon>Actinomycetes</taxon>
        <taxon>Kitasatosporales</taxon>
        <taxon>Streptomycetaceae</taxon>
        <taxon>Streptomyces</taxon>
    </lineage>
</organism>
<dbReference type="SMART" id="SM00827">
    <property type="entry name" value="PKS_AT"/>
    <property type="match status" value="1"/>
</dbReference>
<dbReference type="Gene3D" id="3.30.70.250">
    <property type="entry name" value="Malonyl-CoA ACP transacylase, ACP-binding"/>
    <property type="match status" value="1"/>
</dbReference>
<dbReference type="InterPro" id="IPR032821">
    <property type="entry name" value="PKS_assoc"/>
</dbReference>
<dbReference type="SUPFAM" id="SSF52151">
    <property type="entry name" value="FabD/lysophospholipase-like"/>
    <property type="match status" value="1"/>
</dbReference>
<dbReference type="InterPro" id="IPR016035">
    <property type="entry name" value="Acyl_Trfase/lysoPLipase"/>
</dbReference>
<evidence type="ECO:0000313" key="10">
    <source>
        <dbReference type="EMBL" id="MFC7010356.1"/>
    </source>
</evidence>
<keyword evidence="5" id="KW-0511">Multifunctional enzyme</keyword>
<comment type="caution">
    <text evidence="10">The sequence shown here is derived from an EMBL/GenBank/DDBJ whole genome shotgun (WGS) entry which is preliminary data.</text>
</comment>
<dbReference type="RefSeq" id="WP_189870599.1">
    <property type="nucleotide sequence ID" value="NZ_BMWA01000007.1"/>
</dbReference>
<dbReference type="InterPro" id="IPR020806">
    <property type="entry name" value="PKS_PP-bd"/>
</dbReference>
<keyword evidence="4" id="KW-0045">Antibiotic biosynthesis</keyword>
<dbReference type="InterPro" id="IPR016039">
    <property type="entry name" value="Thiolase-like"/>
</dbReference>
<dbReference type="Gene3D" id="3.40.47.10">
    <property type="match status" value="1"/>
</dbReference>
<dbReference type="SUPFAM" id="SSF53901">
    <property type="entry name" value="Thiolase-like"/>
    <property type="match status" value="1"/>
</dbReference>
<evidence type="ECO:0000256" key="5">
    <source>
        <dbReference type="ARBA" id="ARBA00023268"/>
    </source>
</evidence>
<evidence type="ECO:0000256" key="2">
    <source>
        <dbReference type="ARBA" id="ARBA00022553"/>
    </source>
</evidence>
<evidence type="ECO:0000256" key="4">
    <source>
        <dbReference type="ARBA" id="ARBA00023194"/>
    </source>
</evidence>
<keyword evidence="3" id="KW-0808">Transferase</keyword>
<protein>
    <submittedName>
        <fullName evidence="10">Type I polyketide synthase</fullName>
    </submittedName>
</protein>
<proteinExistence type="predicted"/>
<evidence type="ECO:0000256" key="6">
    <source>
        <dbReference type="ARBA" id="ARBA00023315"/>
    </source>
</evidence>
<dbReference type="InterPro" id="IPR016036">
    <property type="entry name" value="Malonyl_transacylase_ACP-bd"/>
</dbReference>
<dbReference type="CDD" id="cd00833">
    <property type="entry name" value="PKS"/>
    <property type="match status" value="1"/>
</dbReference>
<evidence type="ECO:0000256" key="7">
    <source>
        <dbReference type="SAM" id="MobiDB-lite"/>
    </source>
</evidence>
<dbReference type="Gene3D" id="3.40.366.10">
    <property type="entry name" value="Malonyl-Coenzyme A Acyl Carrier Protein, domain 2"/>
    <property type="match status" value="1"/>
</dbReference>
<dbReference type="Pfam" id="PF00109">
    <property type="entry name" value="ketoacyl-synt"/>
    <property type="match status" value="1"/>
</dbReference>
<evidence type="ECO:0000256" key="1">
    <source>
        <dbReference type="ARBA" id="ARBA00022450"/>
    </source>
</evidence>
<dbReference type="PROSITE" id="PS52004">
    <property type="entry name" value="KS3_2"/>
    <property type="match status" value="1"/>
</dbReference>
<dbReference type="PROSITE" id="PS50075">
    <property type="entry name" value="CARRIER"/>
    <property type="match status" value="1"/>
</dbReference>
<dbReference type="InterPro" id="IPR014031">
    <property type="entry name" value="Ketoacyl_synth_C"/>
</dbReference>
<accession>A0ABW2DRC3</accession>
<dbReference type="SUPFAM" id="SSF55048">
    <property type="entry name" value="Probable ACP-binding domain of malonyl-CoA ACP transacylase"/>
    <property type="match status" value="1"/>
</dbReference>
<dbReference type="PANTHER" id="PTHR43775">
    <property type="entry name" value="FATTY ACID SYNTHASE"/>
    <property type="match status" value="1"/>
</dbReference>
<dbReference type="SMART" id="SM00825">
    <property type="entry name" value="PKS_KS"/>
    <property type="match status" value="1"/>
</dbReference>
<dbReference type="InterPro" id="IPR014043">
    <property type="entry name" value="Acyl_transferase_dom"/>
</dbReference>
<dbReference type="Pfam" id="PF16197">
    <property type="entry name" value="KAsynt_C_assoc"/>
    <property type="match status" value="1"/>
</dbReference>
<evidence type="ECO:0000256" key="3">
    <source>
        <dbReference type="ARBA" id="ARBA00022679"/>
    </source>
</evidence>
<dbReference type="SUPFAM" id="SSF47336">
    <property type="entry name" value="ACP-like"/>
    <property type="match status" value="1"/>
</dbReference>
<dbReference type="InterPro" id="IPR036736">
    <property type="entry name" value="ACP-like_sf"/>
</dbReference>
<dbReference type="Pfam" id="PF00550">
    <property type="entry name" value="PP-binding"/>
    <property type="match status" value="1"/>
</dbReference>
<dbReference type="InterPro" id="IPR029058">
    <property type="entry name" value="AB_hydrolase_fold"/>
</dbReference>
<dbReference type="InterPro" id="IPR018201">
    <property type="entry name" value="Ketoacyl_synth_AS"/>
</dbReference>
<feature type="compositionally biased region" description="Low complexity" evidence="7">
    <location>
        <begin position="907"/>
        <end position="919"/>
    </location>
</feature>
<keyword evidence="11" id="KW-1185">Reference proteome</keyword>
<evidence type="ECO:0000313" key="11">
    <source>
        <dbReference type="Proteomes" id="UP001596409"/>
    </source>
</evidence>
<feature type="region of interest" description="Disordered" evidence="7">
    <location>
        <begin position="1004"/>
        <end position="1024"/>
    </location>
</feature>
<sequence>MTATDPTDVAGRIECTDSAADEAGWVAVIGMAGRFPGASTVERFWQNLLDGVESVSVLHDRISPQQPEYTPAYGLLADAASFDAEHFGYSPQDALIMDPQQRLLLECAHEALERAGHGNPNRPSTGVFAGGSNTRYGERVRARIDELPFVDEWQIAHGNDADFLSSRIAYKLGLTGPAVSVLTACSTSLVAVHMAVRSLLDKECDMALAGGASVLPEAPATRYVPGGIVSPDGHCRTFDAAAAGTVGASAVGLVVLRPLADALADGDHVHAVIRGSAVNNDGRDKIGFTAPSVSGQARAVRAAQLVAGVGAEEIGYVEAHGTATPLGDPIEVAALTRAFRESTDRRGYCRIGSVKTNIGHADAAAGVAGLIKAVLCVERGMLPASLHFENPNPDIDFADSPFEVNDETRPWDTTDGRPRIAGVNSLGLGGTNAHVVVAQPPPPAPTTGARSHQLLLVSGRTPAAADRAADRLAAHFDDHPATDLADAAWTLRTGRDHHAYRRFVVAGDTAEAAAALRADRPAGAAATRTERPLVFMFAGQGGQEVGMARELYDQEPVFRRHLDEITELAAGPLGLDLRGVLFPDGEHDRAMAAGRLGSIAVGQPAVFAVQYALARLLMSWGVRPGAVVGHSLGAYAAACLAEVFSLPDAVRLVTERGRLLGSLPTGAMAAIRLPESEVTPLLPAGLAVGAVNGPGQCTVTGPADLVVRFARQQADRAVETRVLRIATAGHSALVEPIMARFAETLAGLTLEEPRLPMVSDTTGEWTQPGALRSVDYWVNHLRRPVRFGQALTTLFGSADLALVDIGPGRTLSTLARQHPGHSDGRLVVHASPHPAEPVSALATLLGAVGRLWSAGTYVDLGALHGDERRRRTPLPTYPFERRRFLVPPVVSGHWEAGAAGDISVSRTGTPATTTQAGAARDGTAHGDRQDGCEVLGAVLDAYGKALGTPDVEAHDGFLDLGGDSLLATKLAAWAATEFQVPVSAVDVLRAANAASLARLIRERAEQGAAPVPRQGPDMPESSAG</sequence>
<dbReference type="InterPro" id="IPR006162">
    <property type="entry name" value="Ppantetheine_attach_site"/>
</dbReference>
<dbReference type="Proteomes" id="UP001596409">
    <property type="component" value="Unassembled WGS sequence"/>
</dbReference>
<dbReference type="PANTHER" id="PTHR43775:SF51">
    <property type="entry name" value="INACTIVE PHENOLPHTHIOCEROL SYNTHESIS POLYKETIDE SYNTHASE TYPE I PKS1-RELATED"/>
    <property type="match status" value="1"/>
</dbReference>
<feature type="region of interest" description="Disordered" evidence="7">
    <location>
        <begin position="903"/>
        <end position="926"/>
    </location>
</feature>
<dbReference type="InterPro" id="IPR020841">
    <property type="entry name" value="PKS_Beta-ketoAc_synthase_dom"/>
</dbReference>
<feature type="domain" description="Carrier" evidence="8">
    <location>
        <begin position="929"/>
        <end position="1004"/>
    </location>
</feature>
<dbReference type="Pfam" id="PF00698">
    <property type="entry name" value="Acyl_transf_1"/>
    <property type="match status" value="1"/>
</dbReference>
<reference evidence="11" key="1">
    <citation type="journal article" date="2019" name="Int. J. Syst. Evol. Microbiol.">
        <title>The Global Catalogue of Microorganisms (GCM) 10K type strain sequencing project: providing services to taxonomists for standard genome sequencing and annotation.</title>
        <authorList>
            <consortium name="The Broad Institute Genomics Platform"/>
            <consortium name="The Broad Institute Genome Sequencing Center for Infectious Disease"/>
            <person name="Wu L."/>
            <person name="Ma J."/>
        </authorList>
    </citation>
    <scope>NUCLEOTIDE SEQUENCE [LARGE SCALE GENOMIC DNA]</scope>
    <source>
        <strain evidence="11">JCM 4855</strain>
    </source>
</reference>
<dbReference type="InterPro" id="IPR050091">
    <property type="entry name" value="PKS_NRPS_Biosynth_Enz"/>
</dbReference>
<dbReference type="SMART" id="SM00823">
    <property type="entry name" value="PKS_PP"/>
    <property type="match status" value="1"/>
</dbReference>
<dbReference type="InterPro" id="IPR014030">
    <property type="entry name" value="Ketoacyl_synth_N"/>
</dbReference>
<keyword evidence="6" id="KW-0012">Acyltransferase</keyword>
<dbReference type="PROSITE" id="PS00012">
    <property type="entry name" value="PHOSPHOPANTETHEINE"/>
    <property type="match status" value="1"/>
</dbReference>
<gene>
    <name evidence="10" type="ORF">ACFQMH_01240</name>
</gene>